<dbReference type="Gramene" id="OMO67019">
    <property type="protein sequence ID" value="OMO67019"/>
    <property type="gene ID" value="CCACVL1_20836"/>
</dbReference>
<dbReference type="GO" id="GO:0005634">
    <property type="term" value="C:nucleus"/>
    <property type="evidence" value="ECO:0007669"/>
    <property type="project" value="UniProtKB-SubCell"/>
</dbReference>
<dbReference type="PANTHER" id="PTHR33172">
    <property type="entry name" value="OS08G0516900 PROTEIN"/>
    <property type="match status" value="1"/>
</dbReference>
<keyword evidence="2" id="KW-0539">Nucleus</keyword>
<gene>
    <name evidence="4" type="ORF">CCACVL1_20836</name>
</gene>
<reference evidence="4 5" key="1">
    <citation type="submission" date="2013-09" db="EMBL/GenBank/DDBJ databases">
        <title>Corchorus capsularis genome sequencing.</title>
        <authorList>
            <person name="Alam M."/>
            <person name="Haque M.S."/>
            <person name="Islam M.S."/>
            <person name="Emdad E.M."/>
            <person name="Islam M.M."/>
            <person name="Ahmed B."/>
            <person name="Halim A."/>
            <person name="Hossen Q.M.M."/>
            <person name="Hossain M.Z."/>
            <person name="Ahmed R."/>
            <person name="Khan M.M."/>
            <person name="Islam R."/>
            <person name="Rashid M.M."/>
            <person name="Khan S.A."/>
            <person name="Rahman M.S."/>
            <person name="Alam M."/>
        </authorList>
    </citation>
    <scope>NUCLEOTIDE SEQUENCE [LARGE SCALE GENOMIC DNA]</scope>
    <source>
        <strain evidence="5">cv. CVL-1</strain>
        <tissue evidence="4">Whole seedling</tissue>
    </source>
</reference>
<feature type="region of interest" description="Disordered" evidence="3">
    <location>
        <begin position="184"/>
        <end position="228"/>
    </location>
</feature>
<dbReference type="GO" id="GO:0006950">
    <property type="term" value="P:response to stress"/>
    <property type="evidence" value="ECO:0007669"/>
    <property type="project" value="UniProtKB-ARBA"/>
</dbReference>
<proteinExistence type="predicted"/>
<feature type="region of interest" description="Disordered" evidence="3">
    <location>
        <begin position="26"/>
        <end position="94"/>
    </location>
</feature>
<comment type="subcellular location">
    <subcellularLocation>
        <location evidence="1">Nucleus</location>
    </subcellularLocation>
</comment>
<dbReference type="OrthoDB" id="691484at2759"/>
<name>A0A1R3H9J0_COCAP</name>
<dbReference type="EMBL" id="AWWV01012459">
    <property type="protein sequence ID" value="OMO67019.1"/>
    <property type="molecule type" value="Genomic_DNA"/>
</dbReference>
<dbReference type="InterPro" id="IPR051992">
    <property type="entry name" value="OxStress_Response_Reg"/>
</dbReference>
<dbReference type="PANTHER" id="PTHR33172:SF37">
    <property type="entry name" value="PROTEIN OXIDATIVE STRESS 3 LIKE 1"/>
    <property type="match status" value="1"/>
</dbReference>
<accession>A0A1R3H9J0</accession>
<comment type="caution">
    <text evidence="4">The sequence shown here is derived from an EMBL/GenBank/DDBJ whole genome shotgun (WGS) entry which is preliminary data.</text>
</comment>
<protein>
    <submittedName>
        <fullName evidence="4">Uncharacterized protein</fullName>
    </submittedName>
</protein>
<evidence type="ECO:0000313" key="4">
    <source>
        <dbReference type="EMBL" id="OMO67019.1"/>
    </source>
</evidence>
<dbReference type="OMA" id="DHQIERP"/>
<evidence type="ECO:0000313" key="5">
    <source>
        <dbReference type="Proteomes" id="UP000188268"/>
    </source>
</evidence>
<evidence type="ECO:0000256" key="3">
    <source>
        <dbReference type="SAM" id="MobiDB-lite"/>
    </source>
</evidence>
<dbReference type="STRING" id="210143.A0A1R3H9J0"/>
<feature type="compositionally biased region" description="Low complexity" evidence="3">
    <location>
        <begin position="184"/>
        <end position="198"/>
    </location>
</feature>
<keyword evidence="5" id="KW-1185">Reference proteome</keyword>
<feature type="compositionally biased region" description="Low complexity" evidence="3">
    <location>
        <begin position="49"/>
        <end position="61"/>
    </location>
</feature>
<dbReference type="Proteomes" id="UP000188268">
    <property type="component" value="Unassembled WGS sequence"/>
</dbReference>
<evidence type="ECO:0000256" key="1">
    <source>
        <dbReference type="ARBA" id="ARBA00004123"/>
    </source>
</evidence>
<dbReference type="AlphaFoldDB" id="A0A1R3H9J0"/>
<sequence length="266" mass="29100">MSIALERIETSGFGRVMKCACDTSRFESTPAAKERKNVDVEEEEDDWRSSSSTTTSSSIGRNSDDDVSGRSSDGGDCDENEVQSSYKGGGGLDMMDSLEQVLPMRRGISSFYNGKSKSYTSLAEASCTSIKDIAKPENAYTRRRRNLLAINHVWDKSRSKRFIRPISSSKSTLALAVAMSSSESISSTSEDSTSTSSPRLPPLHPQTRSCFNSTPSSSPPPSTGRNFSNWRSYSLADVREYTALTGSSNQPHFSLICDKTNSKKET</sequence>
<organism evidence="4 5">
    <name type="scientific">Corchorus capsularis</name>
    <name type="common">Jute</name>
    <dbReference type="NCBI Taxonomy" id="210143"/>
    <lineage>
        <taxon>Eukaryota</taxon>
        <taxon>Viridiplantae</taxon>
        <taxon>Streptophyta</taxon>
        <taxon>Embryophyta</taxon>
        <taxon>Tracheophyta</taxon>
        <taxon>Spermatophyta</taxon>
        <taxon>Magnoliopsida</taxon>
        <taxon>eudicotyledons</taxon>
        <taxon>Gunneridae</taxon>
        <taxon>Pentapetalae</taxon>
        <taxon>rosids</taxon>
        <taxon>malvids</taxon>
        <taxon>Malvales</taxon>
        <taxon>Malvaceae</taxon>
        <taxon>Grewioideae</taxon>
        <taxon>Apeibeae</taxon>
        <taxon>Corchorus</taxon>
    </lineage>
</organism>
<evidence type="ECO:0000256" key="2">
    <source>
        <dbReference type="ARBA" id="ARBA00023242"/>
    </source>
</evidence>